<keyword evidence="3 7" id="KW-1133">Transmembrane helix</keyword>
<proteinExistence type="inferred from homology"/>
<evidence type="ECO:0000256" key="2">
    <source>
        <dbReference type="ARBA" id="ARBA00022692"/>
    </source>
</evidence>
<dbReference type="InterPro" id="IPR049326">
    <property type="entry name" value="Rhodopsin_dom_fungi"/>
</dbReference>
<evidence type="ECO:0000256" key="6">
    <source>
        <dbReference type="SAM" id="MobiDB-lite"/>
    </source>
</evidence>
<comment type="subcellular location">
    <subcellularLocation>
        <location evidence="1">Membrane</location>
        <topology evidence="1">Multi-pass membrane protein</topology>
    </subcellularLocation>
</comment>
<feature type="transmembrane region" description="Helical" evidence="7">
    <location>
        <begin position="217"/>
        <end position="239"/>
    </location>
</feature>
<dbReference type="GO" id="GO:0016020">
    <property type="term" value="C:membrane"/>
    <property type="evidence" value="ECO:0007669"/>
    <property type="project" value="UniProtKB-SubCell"/>
</dbReference>
<protein>
    <recommendedName>
        <fullName evidence="8">Rhodopsin domain-containing protein</fullName>
    </recommendedName>
</protein>
<dbReference type="EMBL" id="RCSW01000048">
    <property type="protein sequence ID" value="KAF7917047.1"/>
    <property type="molecule type" value="Genomic_DNA"/>
</dbReference>
<gene>
    <name evidence="9" type="ORF">EAE97_012067</name>
</gene>
<evidence type="ECO:0000256" key="4">
    <source>
        <dbReference type="ARBA" id="ARBA00023136"/>
    </source>
</evidence>
<keyword evidence="2 7" id="KW-0812">Transmembrane</keyword>
<dbReference type="PANTHER" id="PTHR33048:SF47">
    <property type="entry name" value="INTEGRAL MEMBRANE PROTEIN-RELATED"/>
    <property type="match status" value="1"/>
</dbReference>
<feature type="domain" description="Rhodopsin" evidence="8">
    <location>
        <begin position="38"/>
        <end position="279"/>
    </location>
</feature>
<evidence type="ECO:0000256" key="3">
    <source>
        <dbReference type="ARBA" id="ARBA00022989"/>
    </source>
</evidence>
<comment type="caution">
    <text evidence="9">The sequence shown here is derived from an EMBL/GenBank/DDBJ whole genome shotgun (WGS) entry which is preliminary data.</text>
</comment>
<keyword evidence="4 7" id="KW-0472">Membrane</keyword>
<feature type="transmembrane region" description="Helical" evidence="7">
    <location>
        <begin position="259"/>
        <end position="278"/>
    </location>
</feature>
<sequence>MTSQQPRFSPGYEDEYIGNVLVNVIIAFTILEIIFVALRYLAQRIGHKPIGIDDWLVLPALIFNLGVIIDALVGVKIGRVGYHMDVVEVKDPAALISWAKVLVVTPIVYSAACCIPKIVILTLYLRIFTQTAYRIACYILITIVVCLAIADIISGATLCTPVAYLWDKTIPGGHCIDIVTFYRWGTLPNAITDVFMLILPLPVVWKLHTSKRVKIGLTITFLTGSIGLITSILRCVAFFTNDPLKDGTWASVTFLNWSIIEPGVYLIACCLPSFRPLFSLVKPGSKKTSSSALTRSILDGTAGKLFGSKKRSRELDTLGTGTDDYALKEGNHTTVKSPARQSDEEVLVNA</sequence>
<dbReference type="RefSeq" id="XP_038726568.1">
    <property type="nucleotide sequence ID" value="XM_038882581.1"/>
</dbReference>
<dbReference type="GeneID" id="62155654"/>
<feature type="transmembrane region" description="Helical" evidence="7">
    <location>
        <begin position="20"/>
        <end position="42"/>
    </location>
</feature>
<feature type="transmembrane region" description="Helical" evidence="7">
    <location>
        <begin position="95"/>
        <end position="125"/>
    </location>
</feature>
<reference evidence="9 10" key="1">
    <citation type="journal article" date="2020" name="Genome Biol. Evol.">
        <title>Comparative genomics of Sclerotiniaceae.</title>
        <authorList>
            <person name="Valero Jimenez C.A."/>
            <person name="Steentjes M."/>
            <person name="Scholten O.E."/>
            <person name="Van Kan J.A.L."/>
        </authorList>
    </citation>
    <scope>NUCLEOTIDE SEQUENCE [LARGE SCALE GENOMIC DNA]</scope>
    <source>
        <strain evidence="9 10">MUCL 94</strain>
    </source>
</reference>
<dbReference type="Pfam" id="PF20684">
    <property type="entry name" value="Fung_rhodopsin"/>
    <property type="match status" value="1"/>
</dbReference>
<evidence type="ECO:0000256" key="7">
    <source>
        <dbReference type="SAM" id="Phobius"/>
    </source>
</evidence>
<dbReference type="AlphaFoldDB" id="A0A9P5HQU5"/>
<feature type="transmembrane region" description="Helical" evidence="7">
    <location>
        <begin position="137"/>
        <end position="166"/>
    </location>
</feature>
<feature type="region of interest" description="Disordered" evidence="6">
    <location>
        <begin position="317"/>
        <end position="350"/>
    </location>
</feature>
<accession>A0A9P5HQU5</accession>
<feature type="transmembrane region" description="Helical" evidence="7">
    <location>
        <begin position="186"/>
        <end position="205"/>
    </location>
</feature>
<evidence type="ECO:0000313" key="10">
    <source>
        <dbReference type="Proteomes" id="UP000710849"/>
    </source>
</evidence>
<dbReference type="PANTHER" id="PTHR33048">
    <property type="entry name" value="PTH11-LIKE INTEGRAL MEMBRANE PROTEIN (AFU_ORTHOLOGUE AFUA_5G11245)"/>
    <property type="match status" value="1"/>
</dbReference>
<evidence type="ECO:0000256" key="5">
    <source>
        <dbReference type="ARBA" id="ARBA00038359"/>
    </source>
</evidence>
<organism evidence="9 10">
    <name type="scientific">Botrytis byssoidea</name>
    <dbReference type="NCBI Taxonomy" id="139641"/>
    <lineage>
        <taxon>Eukaryota</taxon>
        <taxon>Fungi</taxon>
        <taxon>Dikarya</taxon>
        <taxon>Ascomycota</taxon>
        <taxon>Pezizomycotina</taxon>
        <taxon>Leotiomycetes</taxon>
        <taxon>Helotiales</taxon>
        <taxon>Sclerotiniaceae</taxon>
        <taxon>Botrytis</taxon>
    </lineage>
</organism>
<dbReference type="InterPro" id="IPR052337">
    <property type="entry name" value="SAT4-like"/>
</dbReference>
<feature type="transmembrane region" description="Helical" evidence="7">
    <location>
        <begin position="54"/>
        <end position="75"/>
    </location>
</feature>
<evidence type="ECO:0000313" key="9">
    <source>
        <dbReference type="EMBL" id="KAF7917047.1"/>
    </source>
</evidence>
<dbReference type="Proteomes" id="UP000710849">
    <property type="component" value="Unassembled WGS sequence"/>
</dbReference>
<evidence type="ECO:0000259" key="8">
    <source>
        <dbReference type="Pfam" id="PF20684"/>
    </source>
</evidence>
<name>A0A9P5HQU5_9HELO</name>
<evidence type="ECO:0000256" key="1">
    <source>
        <dbReference type="ARBA" id="ARBA00004141"/>
    </source>
</evidence>
<keyword evidence="10" id="KW-1185">Reference proteome</keyword>
<comment type="similarity">
    <text evidence="5">Belongs to the SAT4 family.</text>
</comment>